<dbReference type="Gene3D" id="3.40.50.720">
    <property type="entry name" value="NAD(P)-binding Rossmann-like Domain"/>
    <property type="match status" value="1"/>
</dbReference>
<sequence>MGPESFLAGPDSSYVTGEVITVDGGLTALSSPSTDSFSALRGLYVMTENNTRRLVQSVLVSLNGVISEPMTWAGPYFGAGSAAHSLAVLTRSDAFLMGRRTYEIFARQWPTATGPYADFLNRMPKYVFSSTLAEAEWDNTTVIAGDVVEGVRALKQAGGNDLVVYGHGRFGQALVDAGLVDELTLTIVPVFVSSGTALFRDSEESHRWELLRAGRGHDPGLASLTYRPATANGRPGDAPQV</sequence>
<dbReference type="Gene3D" id="3.40.430.10">
    <property type="entry name" value="Dihydrofolate Reductase, subunit A"/>
    <property type="match status" value="1"/>
</dbReference>
<dbReference type="PANTHER" id="PTHR38011">
    <property type="entry name" value="DIHYDROFOLATE REDUCTASE FAMILY PROTEIN (AFU_ORTHOLOGUE AFUA_8G06820)"/>
    <property type="match status" value="1"/>
</dbReference>
<protein>
    <submittedName>
        <fullName evidence="3">Dihydrofolate reductase</fullName>
    </submittedName>
</protein>
<gene>
    <name evidence="3" type="ORF">EV644_12230</name>
</gene>
<proteinExistence type="predicted"/>
<organism evidence="3 4">
    <name type="scientific">Kribbella orskensis</name>
    <dbReference type="NCBI Taxonomy" id="2512216"/>
    <lineage>
        <taxon>Bacteria</taxon>
        <taxon>Bacillati</taxon>
        <taxon>Actinomycetota</taxon>
        <taxon>Actinomycetes</taxon>
        <taxon>Propionibacteriales</taxon>
        <taxon>Kribbellaceae</taxon>
        <taxon>Kribbella</taxon>
    </lineage>
</organism>
<dbReference type="SUPFAM" id="SSF53597">
    <property type="entry name" value="Dihydrofolate reductase-like"/>
    <property type="match status" value="1"/>
</dbReference>
<feature type="region of interest" description="Disordered" evidence="1">
    <location>
        <begin position="221"/>
        <end position="241"/>
    </location>
</feature>
<dbReference type="SUPFAM" id="SSF51735">
    <property type="entry name" value="NAD(P)-binding Rossmann-fold domains"/>
    <property type="match status" value="1"/>
</dbReference>
<evidence type="ECO:0000313" key="4">
    <source>
        <dbReference type="Proteomes" id="UP000295818"/>
    </source>
</evidence>
<evidence type="ECO:0000313" key="3">
    <source>
        <dbReference type="EMBL" id="TCO13555.1"/>
    </source>
</evidence>
<evidence type="ECO:0000259" key="2">
    <source>
        <dbReference type="Pfam" id="PF01872"/>
    </source>
</evidence>
<dbReference type="Pfam" id="PF01872">
    <property type="entry name" value="RibD_C"/>
    <property type="match status" value="1"/>
</dbReference>
<comment type="caution">
    <text evidence="3">The sequence shown here is derived from an EMBL/GenBank/DDBJ whole genome shotgun (WGS) entry which is preliminary data.</text>
</comment>
<dbReference type="InterPro" id="IPR002734">
    <property type="entry name" value="RibDG_C"/>
</dbReference>
<feature type="domain" description="Bacterial bifunctional deaminase-reductase C-terminal" evidence="2">
    <location>
        <begin position="83"/>
        <end position="211"/>
    </location>
</feature>
<reference evidence="3 4" key="1">
    <citation type="journal article" date="2015" name="Stand. Genomic Sci.">
        <title>Genomic Encyclopedia of Bacterial and Archaeal Type Strains, Phase III: the genomes of soil and plant-associated and newly described type strains.</title>
        <authorList>
            <person name="Whitman W.B."/>
            <person name="Woyke T."/>
            <person name="Klenk H.P."/>
            <person name="Zhou Y."/>
            <person name="Lilburn T.G."/>
            <person name="Beck B.J."/>
            <person name="De Vos P."/>
            <person name="Vandamme P."/>
            <person name="Eisen J.A."/>
            <person name="Garrity G."/>
            <person name="Hugenholtz P."/>
            <person name="Kyrpides N.C."/>
        </authorList>
    </citation>
    <scope>NUCLEOTIDE SEQUENCE [LARGE SCALE GENOMIC DNA]</scope>
    <source>
        <strain evidence="3 4">VKM Ac-2538</strain>
    </source>
</reference>
<dbReference type="Proteomes" id="UP000295818">
    <property type="component" value="Unassembled WGS sequence"/>
</dbReference>
<name>A0ABY2BAA3_9ACTN</name>
<dbReference type="InterPro" id="IPR050765">
    <property type="entry name" value="Riboflavin_Biosynth_HTPR"/>
</dbReference>
<accession>A0ABY2BAA3</accession>
<dbReference type="PANTHER" id="PTHR38011:SF11">
    <property type="entry name" value="2,5-DIAMINO-6-RIBOSYLAMINO-4(3H)-PYRIMIDINONE 5'-PHOSPHATE REDUCTASE"/>
    <property type="match status" value="1"/>
</dbReference>
<keyword evidence="4" id="KW-1185">Reference proteome</keyword>
<dbReference type="InterPro" id="IPR036291">
    <property type="entry name" value="NAD(P)-bd_dom_sf"/>
</dbReference>
<evidence type="ECO:0000256" key="1">
    <source>
        <dbReference type="SAM" id="MobiDB-lite"/>
    </source>
</evidence>
<dbReference type="EMBL" id="SLWM01000022">
    <property type="protein sequence ID" value="TCO13555.1"/>
    <property type="molecule type" value="Genomic_DNA"/>
</dbReference>
<dbReference type="InterPro" id="IPR024072">
    <property type="entry name" value="DHFR-like_dom_sf"/>
</dbReference>